<evidence type="ECO:0000313" key="3">
    <source>
        <dbReference type="EMBL" id="NMO79269.1"/>
    </source>
</evidence>
<keyword evidence="4" id="KW-1185">Reference proteome</keyword>
<dbReference type="InterPro" id="IPR003346">
    <property type="entry name" value="Transposase_20"/>
</dbReference>
<dbReference type="Pfam" id="PF01548">
    <property type="entry name" value="DEDD_Tnp_IS110"/>
    <property type="match status" value="1"/>
</dbReference>
<dbReference type="GO" id="GO:0006313">
    <property type="term" value="P:DNA transposition"/>
    <property type="evidence" value="ECO:0007669"/>
    <property type="project" value="InterPro"/>
</dbReference>
<dbReference type="EMBL" id="JABBPK010000001">
    <property type="protein sequence ID" value="NMO79269.1"/>
    <property type="molecule type" value="Genomic_DNA"/>
</dbReference>
<gene>
    <name evidence="3" type="ORF">HHU08_20150</name>
</gene>
<dbReference type="Proteomes" id="UP000588491">
    <property type="component" value="Unassembled WGS sequence"/>
</dbReference>
<dbReference type="NCBIfam" id="NF033542">
    <property type="entry name" value="transpos_IS110"/>
    <property type="match status" value="1"/>
</dbReference>
<evidence type="ECO:0000259" key="2">
    <source>
        <dbReference type="Pfam" id="PF02371"/>
    </source>
</evidence>
<proteinExistence type="predicted"/>
<protein>
    <submittedName>
        <fullName evidence="3">IS110 family transposase</fullName>
    </submittedName>
</protein>
<dbReference type="PANTHER" id="PTHR33055">
    <property type="entry name" value="TRANSPOSASE FOR INSERTION SEQUENCE ELEMENT IS1111A"/>
    <property type="match status" value="1"/>
</dbReference>
<comment type="caution">
    <text evidence="3">The sequence shown here is derived from an EMBL/GenBank/DDBJ whole genome shotgun (WGS) entry which is preliminary data.</text>
</comment>
<sequence>METLYKRCAGLDVHSETIVACVLLGDSEADMEKETETFPTLTKDLFRLLKWLEEKGVTHIAMESTGVYWKPVYNILEDFFDITLANAQRIKNVPGRKTDVSDAEWIAKLLRHGLIEKSFVPPEDFRNLRDLTRLRKKWIGHMTSEKNRIQKVLETSNIKLSTVISDVFGVSGRKLLEQLMTEGYIDQEEVEKKIHGRMAHKKQLIADSLFGTLNDHQLFLIKQSWMHIIYLEELISDIEKRIDKTLLNYQEEVQLLITMPGIKKDTAAIIIAEIGVDMEQFPTSKHLAAWAGLSPGNYESAGKRKSTRTLRGNPHIKSALCEAAWAVSRSRNKRLGIKYWSLAARRGKKKALVAIGHRMLTIVYHMLQNKEPYHELTSN</sequence>
<dbReference type="GO" id="GO:0003677">
    <property type="term" value="F:DNA binding"/>
    <property type="evidence" value="ECO:0007669"/>
    <property type="project" value="InterPro"/>
</dbReference>
<dbReference type="AlphaFoldDB" id="A0A7Y0KCV0"/>
<accession>A0A7Y0KCV0</accession>
<reference evidence="3 4" key="1">
    <citation type="submission" date="2020-04" db="EMBL/GenBank/DDBJ databases">
        <title>Bacillus sp. UniB3 isolated from commercial digestive syrup.</title>
        <authorList>
            <person name="Thorat V."/>
            <person name="Kirdat K."/>
            <person name="Tiwarekar B."/>
            <person name="Yadav A."/>
        </authorList>
    </citation>
    <scope>NUCLEOTIDE SEQUENCE [LARGE SCALE GENOMIC DNA]</scope>
    <source>
        <strain evidence="3 4">UniB3</strain>
    </source>
</reference>
<dbReference type="GO" id="GO:0004803">
    <property type="term" value="F:transposase activity"/>
    <property type="evidence" value="ECO:0007669"/>
    <property type="project" value="InterPro"/>
</dbReference>
<dbReference type="RefSeq" id="WP_016204527.1">
    <property type="nucleotide sequence ID" value="NZ_JABBPK010000001.1"/>
</dbReference>
<feature type="domain" description="Transposase IS116/IS110/IS902 C-terminal" evidence="2">
    <location>
        <begin position="254"/>
        <end position="334"/>
    </location>
</feature>
<dbReference type="PANTHER" id="PTHR33055:SF15">
    <property type="entry name" value="TRANSPOSASE-RELATED"/>
    <property type="match status" value="1"/>
</dbReference>
<name>A0A7Y0KCV0_9BACI</name>
<evidence type="ECO:0000313" key="4">
    <source>
        <dbReference type="Proteomes" id="UP000588491"/>
    </source>
</evidence>
<dbReference type="InterPro" id="IPR002525">
    <property type="entry name" value="Transp_IS110-like_N"/>
</dbReference>
<feature type="domain" description="Transposase IS110-like N-terminal" evidence="1">
    <location>
        <begin position="9"/>
        <end position="155"/>
    </location>
</feature>
<evidence type="ECO:0000259" key="1">
    <source>
        <dbReference type="Pfam" id="PF01548"/>
    </source>
</evidence>
<dbReference type="InterPro" id="IPR047650">
    <property type="entry name" value="Transpos_IS110"/>
</dbReference>
<organism evidence="3 4">
    <name type="scientific">Niallia alba</name>
    <dbReference type="NCBI Taxonomy" id="2729105"/>
    <lineage>
        <taxon>Bacteria</taxon>
        <taxon>Bacillati</taxon>
        <taxon>Bacillota</taxon>
        <taxon>Bacilli</taxon>
        <taxon>Bacillales</taxon>
        <taxon>Bacillaceae</taxon>
        <taxon>Niallia</taxon>
    </lineage>
</organism>
<dbReference type="Pfam" id="PF02371">
    <property type="entry name" value="Transposase_20"/>
    <property type="match status" value="1"/>
</dbReference>